<sequence length="293" mass="32171">MGLIDLKCITLAGSRFIAMAYTTPYYNSPYLDTDYVILIQSNPNPKSIKEISWSLISAWPRAENVKSDLYSSHICHTDPQTGVFTMASNFSGNIYPPYPDGFDSIVRDAPLRPPGGFQYTPPLGTGVGGAGGTWRDIGLMQGYEWGDVAATYDLFTWAGSSDLYHARIGNLTTGTIYLAKLTSTAETMAGGPAMLSNVANYTLNPVVHGFPIKVAFANNSIYQLGRLIVDNRTGEFGYFLTQIPLESRAEGALMFELPKDLVAYDASAIAGCQIEWTKIWYSSLWETLYILCP</sequence>
<proteinExistence type="predicted"/>
<accession>A0A9P6QUG4</accession>
<name>A0A9P6QUG4_9FUNG</name>
<evidence type="ECO:0000313" key="1">
    <source>
        <dbReference type="EMBL" id="KAG0292903.1"/>
    </source>
</evidence>
<evidence type="ECO:0000313" key="2">
    <source>
        <dbReference type="Proteomes" id="UP000823405"/>
    </source>
</evidence>
<keyword evidence="2" id="KW-1185">Reference proteome</keyword>
<gene>
    <name evidence="1" type="ORF">BGZ97_005479</name>
</gene>
<dbReference type="AlphaFoldDB" id="A0A9P6QUG4"/>
<feature type="non-terminal residue" evidence="1">
    <location>
        <position position="1"/>
    </location>
</feature>
<organism evidence="1 2">
    <name type="scientific">Linnemannia gamsii</name>
    <dbReference type="NCBI Taxonomy" id="64522"/>
    <lineage>
        <taxon>Eukaryota</taxon>
        <taxon>Fungi</taxon>
        <taxon>Fungi incertae sedis</taxon>
        <taxon>Mucoromycota</taxon>
        <taxon>Mortierellomycotina</taxon>
        <taxon>Mortierellomycetes</taxon>
        <taxon>Mortierellales</taxon>
        <taxon>Mortierellaceae</taxon>
        <taxon>Linnemannia</taxon>
    </lineage>
</organism>
<comment type="caution">
    <text evidence="1">The sequence shown here is derived from an EMBL/GenBank/DDBJ whole genome shotgun (WGS) entry which is preliminary data.</text>
</comment>
<reference evidence="1" key="1">
    <citation type="journal article" date="2020" name="Fungal Divers.">
        <title>Resolving the Mortierellaceae phylogeny through synthesis of multi-gene phylogenetics and phylogenomics.</title>
        <authorList>
            <person name="Vandepol N."/>
            <person name="Liber J."/>
            <person name="Desiro A."/>
            <person name="Na H."/>
            <person name="Kennedy M."/>
            <person name="Barry K."/>
            <person name="Grigoriev I.V."/>
            <person name="Miller A.N."/>
            <person name="O'Donnell K."/>
            <person name="Stajich J.E."/>
            <person name="Bonito G."/>
        </authorList>
    </citation>
    <scope>NUCLEOTIDE SEQUENCE</scope>
    <source>
        <strain evidence="1">NVP60</strain>
    </source>
</reference>
<protein>
    <submittedName>
        <fullName evidence="1">Uncharacterized protein</fullName>
    </submittedName>
</protein>
<dbReference type="Proteomes" id="UP000823405">
    <property type="component" value="Unassembled WGS sequence"/>
</dbReference>
<dbReference type="EMBL" id="JAAAIN010002467">
    <property type="protein sequence ID" value="KAG0292903.1"/>
    <property type="molecule type" value="Genomic_DNA"/>
</dbReference>
<dbReference type="OrthoDB" id="2411428at2759"/>